<name>A0ACB9D041_CICIN</name>
<reference evidence="1 2" key="2">
    <citation type="journal article" date="2022" name="Mol. Ecol. Resour.">
        <title>The genomes of chicory, endive, great burdock and yacon provide insights into Asteraceae paleo-polyploidization history and plant inulin production.</title>
        <authorList>
            <person name="Fan W."/>
            <person name="Wang S."/>
            <person name="Wang H."/>
            <person name="Wang A."/>
            <person name="Jiang F."/>
            <person name="Liu H."/>
            <person name="Zhao H."/>
            <person name="Xu D."/>
            <person name="Zhang Y."/>
        </authorList>
    </citation>
    <scope>NUCLEOTIDE SEQUENCE [LARGE SCALE GENOMIC DNA]</scope>
    <source>
        <strain evidence="2">cv. Punajuju</strain>
        <tissue evidence="1">Leaves</tissue>
    </source>
</reference>
<dbReference type="Proteomes" id="UP001055811">
    <property type="component" value="Linkage Group LG05"/>
</dbReference>
<accession>A0ACB9D041</accession>
<sequence>MISSKIGVPLAFDSYTEDMCLENKGRNAYARILIQISVSSNWKCSINVNTWDFVSNTEVTLTLPVEYAGKPHSCSHCKVFGHLDKVCAAALVSSPIALQPESSIKRQPDTQPPYTTRTSEGFTVVTKKNNNKPQHGKQSSLVGSGISPNNQSFGGSEKTFFFYDLNPAELNAVNRFDVLNSIDDSFTILCDESGIVTPITPLPTTSSSTLPNNNSGTHAKLTLHLPYLTSSVVYSGLEAPSEPTPMITQFLEKESNTCESVSQ</sequence>
<gene>
    <name evidence="1" type="ORF">L2E82_30248</name>
</gene>
<comment type="caution">
    <text evidence="1">The sequence shown here is derived from an EMBL/GenBank/DDBJ whole genome shotgun (WGS) entry which is preliminary data.</text>
</comment>
<evidence type="ECO:0000313" key="2">
    <source>
        <dbReference type="Proteomes" id="UP001055811"/>
    </source>
</evidence>
<protein>
    <submittedName>
        <fullName evidence="1">Uncharacterized protein</fullName>
    </submittedName>
</protein>
<keyword evidence="2" id="KW-1185">Reference proteome</keyword>
<dbReference type="EMBL" id="CM042013">
    <property type="protein sequence ID" value="KAI3739836.1"/>
    <property type="molecule type" value="Genomic_DNA"/>
</dbReference>
<organism evidence="1 2">
    <name type="scientific">Cichorium intybus</name>
    <name type="common">Chicory</name>
    <dbReference type="NCBI Taxonomy" id="13427"/>
    <lineage>
        <taxon>Eukaryota</taxon>
        <taxon>Viridiplantae</taxon>
        <taxon>Streptophyta</taxon>
        <taxon>Embryophyta</taxon>
        <taxon>Tracheophyta</taxon>
        <taxon>Spermatophyta</taxon>
        <taxon>Magnoliopsida</taxon>
        <taxon>eudicotyledons</taxon>
        <taxon>Gunneridae</taxon>
        <taxon>Pentapetalae</taxon>
        <taxon>asterids</taxon>
        <taxon>campanulids</taxon>
        <taxon>Asterales</taxon>
        <taxon>Asteraceae</taxon>
        <taxon>Cichorioideae</taxon>
        <taxon>Cichorieae</taxon>
        <taxon>Cichoriinae</taxon>
        <taxon>Cichorium</taxon>
    </lineage>
</organism>
<proteinExistence type="predicted"/>
<evidence type="ECO:0000313" key="1">
    <source>
        <dbReference type="EMBL" id="KAI3739836.1"/>
    </source>
</evidence>
<reference evidence="2" key="1">
    <citation type="journal article" date="2022" name="Mol. Ecol. Resour.">
        <title>The genomes of chicory, endive, great burdock and yacon provide insights into Asteraceae palaeo-polyploidization history and plant inulin production.</title>
        <authorList>
            <person name="Fan W."/>
            <person name="Wang S."/>
            <person name="Wang H."/>
            <person name="Wang A."/>
            <person name="Jiang F."/>
            <person name="Liu H."/>
            <person name="Zhao H."/>
            <person name="Xu D."/>
            <person name="Zhang Y."/>
        </authorList>
    </citation>
    <scope>NUCLEOTIDE SEQUENCE [LARGE SCALE GENOMIC DNA]</scope>
    <source>
        <strain evidence="2">cv. Punajuju</strain>
    </source>
</reference>